<dbReference type="EMBL" id="SMFU01000007">
    <property type="protein sequence ID" value="TCK08364.1"/>
    <property type="molecule type" value="Genomic_DNA"/>
</dbReference>
<gene>
    <name evidence="1" type="ORF">CLV83_0443</name>
</gene>
<organism evidence="1 2">
    <name type="scientific">Marinobacterium mangrovicola</name>
    <dbReference type="NCBI Taxonomy" id="1476959"/>
    <lineage>
        <taxon>Bacteria</taxon>
        <taxon>Pseudomonadati</taxon>
        <taxon>Pseudomonadota</taxon>
        <taxon>Gammaproteobacteria</taxon>
        <taxon>Oceanospirillales</taxon>
        <taxon>Oceanospirillaceae</taxon>
        <taxon>Marinobacterium</taxon>
    </lineage>
</organism>
<name>A0A4R1GJB1_9GAMM</name>
<accession>A0A4R1GJB1</accession>
<dbReference type="OrthoDB" id="129978at135619"/>
<evidence type="ECO:0000313" key="2">
    <source>
        <dbReference type="Proteomes" id="UP000294546"/>
    </source>
</evidence>
<sequence>MIAIFRAGLLLTVLMTVVPVQAQPLVEAWLEPAVDLTLPDGSWEVIDRERLPQPPLTILQSEGRQLLVNMPGLGLRWVGRSSVQLSEENALLLECQESVAGKAEDYRNYGLRGLEQGVALHCINRVDEDR</sequence>
<proteinExistence type="predicted"/>
<dbReference type="RefSeq" id="WP_132286874.1">
    <property type="nucleotide sequence ID" value="NZ_SMFU01000007.1"/>
</dbReference>
<evidence type="ECO:0000313" key="1">
    <source>
        <dbReference type="EMBL" id="TCK08364.1"/>
    </source>
</evidence>
<keyword evidence="2" id="KW-1185">Reference proteome</keyword>
<comment type="caution">
    <text evidence="1">The sequence shown here is derived from an EMBL/GenBank/DDBJ whole genome shotgun (WGS) entry which is preliminary data.</text>
</comment>
<dbReference type="AlphaFoldDB" id="A0A4R1GJB1"/>
<dbReference type="Proteomes" id="UP000294546">
    <property type="component" value="Unassembled WGS sequence"/>
</dbReference>
<protein>
    <submittedName>
        <fullName evidence="1">Uncharacterized protein</fullName>
    </submittedName>
</protein>
<reference evidence="1 2" key="1">
    <citation type="submission" date="2019-03" db="EMBL/GenBank/DDBJ databases">
        <title>Genomic Encyclopedia of Archaeal and Bacterial Type Strains, Phase II (KMG-II): from individual species to whole genera.</title>
        <authorList>
            <person name="Goeker M."/>
        </authorList>
    </citation>
    <scope>NUCLEOTIDE SEQUENCE [LARGE SCALE GENOMIC DNA]</scope>
    <source>
        <strain evidence="1 2">DSM 27697</strain>
    </source>
</reference>